<keyword evidence="2" id="KW-1185">Reference proteome</keyword>
<gene>
    <name evidence="1" type="ORF">GCM10007320_43830</name>
</gene>
<dbReference type="InterPro" id="IPR021333">
    <property type="entry name" value="DUF2946"/>
</dbReference>
<dbReference type="EMBL" id="BMYK01000017">
    <property type="protein sequence ID" value="GHC93164.1"/>
    <property type="molecule type" value="Genomic_DNA"/>
</dbReference>
<evidence type="ECO:0008006" key="3">
    <source>
        <dbReference type="Google" id="ProtNLM"/>
    </source>
</evidence>
<evidence type="ECO:0000313" key="1">
    <source>
        <dbReference type="EMBL" id="GHC93164.1"/>
    </source>
</evidence>
<accession>A0ABQ3G6A1</accession>
<dbReference type="Pfam" id="PF11162">
    <property type="entry name" value="DUF2946"/>
    <property type="match status" value="1"/>
</dbReference>
<protein>
    <recommendedName>
        <fullName evidence="3">DUF2946 domain-containing protein</fullName>
    </recommendedName>
</protein>
<organism evidence="1 2">
    <name type="scientific">Pseudorhodoferax aquiterrae</name>
    <dbReference type="NCBI Taxonomy" id="747304"/>
    <lineage>
        <taxon>Bacteria</taxon>
        <taxon>Pseudomonadati</taxon>
        <taxon>Pseudomonadota</taxon>
        <taxon>Betaproteobacteria</taxon>
        <taxon>Burkholderiales</taxon>
        <taxon>Comamonadaceae</taxon>
    </lineage>
</organism>
<reference evidence="2" key="1">
    <citation type="journal article" date="2019" name="Int. J. Syst. Evol. Microbiol.">
        <title>The Global Catalogue of Microorganisms (GCM) 10K type strain sequencing project: providing services to taxonomists for standard genome sequencing and annotation.</title>
        <authorList>
            <consortium name="The Broad Institute Genomics Platform"/>
            <consortium name="The Broad Institute Genome Sequencing Center for Infectious Disease"/>
            <person name="Wu L."/>
            <person name="Ma J."/>
        </authorList>
    </citation>
    <scope>NUCLEOTIDE SEQUENCE [LARGE SCALE GENOMIC DNA]</scope>
    <source>
        <strain evidence="2">KCTC 23314</strain>
    </source>
</reference>
<comment type="caution">
    <text evidence="1">The sequence shown here is derived from an EMBL/GenBank/DDBJ whole genome shotgun (WGS) entry which is preliminary data.</text>
</comment>
<sequence>MHNRHPMHALLRLIARMPLVAGRRPGAGLVRAMLALFLLSLGAAIASPIIQPQAMELICSGAGIVKAVVHTDDGVQELGDSHLDCPLCVLGGAPPLPSTVALPPVLPLGHAVQSIPAARIAAATAAPLPARGPPSLG</sequence>
<proteinExistence type="predicted"/>
<evidence type="ECO:0000313" key="2">
    <source>
        <dbReference type="Proteomes" id="UP000626210"/>
    </source>
</evidence>
<name>A0ABQ3G6A1_9BURK</name>
<dbReference type="Proteomes" id="UP000626210">
    <property type="component" value="Unassembled WGS sequence"/>
</dbReference>